<dbReference type="RefSeq" id="WP_183190895.1">
    <property type="nucleotide sequence ID" value="NZ_JACICD010000006.1"/>
</dbReference>
<dbReference type="AlphaFoldDB" id="A0A839ZD80"/>
<feature type="chain" id="PRO_5032390233" evidence="3">
    <location>
        <begin position="28"/>
        <end position="519"/>
    </location>
</feature>
<dbReference type="Gene3D" id="3.40.190.10">
    <property type="entry name" value="Periplasmic binding protein-like II"/>
    <property type="match status" value="1"/>
</dbReference>
<comment type="caution">
    <text evidence="5">The sequence shown here is derived from an EMBL/GenBank/DDBJ whole genome shotgun (WGS) entry which is preliminary data.</text>
</comment>
<dbReference type="InterPro" id="IPR006311">
    <property type="entry name" value="TAT_signal"/>
</dbReference>
<dbReference type="PANTHER" id="PTHR30290:SF83">
    <property type="entry name" value="ABC TRANSPORTER SUBSTRATE-BINDING PROTEIN"/>
    <property type="match status" value="1"/>
</dbReference>
<dbReference type="GO" id="GO:0043190">
    <property type="term" value="C:ATP-binding cassette (ABC) transporter complex"/>
    <property type="evidence" value="ECO:0007669"/>
    <property type="project" value="InterPro"/>
</dbReference>
<dbReference type="PROSITE" id="PS51318">
    <property type="entry name" value="TAT"/>
    <property type="match status" value="1"/>
</dbReference>
<comment type="similarity">
    <text evidence="2">Belongs to the bacterial solute-binding protein 5 family.</text>
</comment>
<dbReference type="GO" id="GO:0015833">
    <property type="term" value="P:peptide transport"/>
    <property type="evidence" value="ECO:0007669"/>
    <property type="project" value="TreeGrafter"/>
</dbReference>
<reference evidence="5 6" key="1">
    <citation type="submission" date="2020-08" db="EMBL/GenBank/DDBJ databases">
        <title>Genomic Encyclopedia of Type Strains, Phase IV (KMG-IV): sequencing the most valuable type-strain genomes for metagenomic binning, comparative biology and taxonomic classification.</title>
        <authorList>
            <person name="Goeker M."/>
        </authorList>
    </citation>
    <scope>NUCLEOTIDE SEQUENCE [LARGE SCALE GENOMIC DNA]</scope>
    <source>
        <strain evidence="5 6">DSM 5895</strain>
    </source>
</reference>
<feature type="domain" description="Solute-binding protein family 5" evidence="4">
    <location>
        <begin position="70"/>
        <end position="423"/>
    </location>
</feature>
<evidence type="ECO:0000313" key="6">
    <source>
        <dbReference type="Proteomes" id="UP000533469"/>
    </source>
</evidence>
<dbReference type="EMBL" id="JACICD010000006">
    <property type="protein sequence ID" value="MBB3772751.1"/>
    <property type="molecule type" value="Genomic_DNA"/>
</dbReference>
<dbReference type="InterPro" id="IPR000914">
    <property type="entry name" value="SBP_5_dom"/>
</dbReference>
<evidence type="ECO:0000313" key="5">
    <source>
        <dbReference type="EMBL" id="MBB3772751.1"/>
    </source>
</evidence>
<dbReference type="SUPFAM" id="SSF53850">
    <property type="entry name" value="Periplasmic binding protein-like II"/>
    <property type="match status" value="1"/>
</dbReference>
<evidence type="ECO:0000256" key="3">
    <source>
        <dbReference type="SAM" id="SignalP"/>
    </source>
</evidence>
<dbReference type="Proteomes" id="UP000533469">
    <property type="component" value="Unassembled WGS sequence"/>
</dbReference>
<dbReference type="PIRSF" id="PIRSF002741">
    <property type="entry name" value="MppA"/>
    <property type="match status" value="1"/>
</dbReference>
<dbReference type="Gene3D" id="3.10.105.10">
    <property type="entry name" value="Dipeptide-binding Protein, Domain 3"/>
    <property type="match status" value="1"/>
</dbReference>
<dbReference type="InterPro" id="IPR039424">
    <property type="entry name" value="SBP_5"/>
</dbReference>
<feature type="signal peptide" evidence="3">
    <location>
        <begin position="1"/>
        <end position="27"/>
    </location>
</feature>
<evidence type="ECO:0000256" key="1">
    <source>
        <dbReference type="ARBA" id="ARBA00004418"/>
    </source>
</evidence>
<dbReference type="PANTHER" id="PTHR30290">
    <property type="entry name" value="PERIPLASMIC BINDING COMPONENT OF ABC TRANSPORTER"/>
    <property type="match status" value="1"/>
</dbReference>
<proteinExistence type="inferred from homology"/>
<dbReference type="GO" id="GO:0030288">
    <property type="term" value="C:outer membrane-bounded periplasmic space"/>
    <property type="evidence" value="ECO:0007669"/>
    <property type="project" value="UniProtKB-ARBA"/>
</dbReference>
<dbReference type="InterPro" id="IPR030678">
    <property type="entry name" value="Peptide/Ni-bd"/>
</dbReference>
<comment type="subcellular location">
    <subcellularLocation>
        <location evidence="1">Periplasm</location>
    </subcellularLocation>
</comment>
<organism evidence="5 6">
    <name type="scientific">Ancylobacter tetraedralis</name>
    <dbReference type="NCBI Taxonomy" id="217068"/>
    <lineage>
        <taxon>Bacteria</taxon>
        <taxon>Pseudomonadati</taxon>
        <taxon>Pseudomonadota</taxon>
        <taxon>Alphaproteobacteria</taxon>
        <taxon>Hyphomicrobiales</taxon>
        <taxon>Xanthobacteraceae</taxon>
        <taxon>Ancylobacter</taxon>
    </lineage>
</organism>
<accession>A0A839ZD80</accession>
<name>A0A839ZD80_9HYPH</name>
<keyword evidence="3" id="KW-0732">Signal</keyword>
<dbReference type="Pfam" id="PF00496">
    <property type="entry name" value="SBP_bac_5"/>
    <property type="match status" value="1"/>
</dbReference>
<keyword evidence="6" id="KW-1185">Reference proteome</keyword>
<sequence>MISRRTILTASLALGVSFVATGRSAWAEDQRILQITSPREITSLALADTSYHFRRLRVAETLVTITPAGKLAPELAESWSVSDDGLVWTFVIRSGVRFHDGTELTPARVRDAIELMRKSRNNTEMVSQLPISSVDVDGGAVKITLTRPFGLVPDFFTDGPAIILAPSSFAADGSVTQIIGTGPYRVAKIEGKASVDLESFPDYWGEPARIGRVHFTGTTSPDTIANMAEAGQVDLVLGLPQALRDRVAASGGVRIKPVQTARILGPIYNAKDVRFDDPAERKAVSIALDRKGIATAIFKNPDAAANQLFSPALPDWHDPKLPPIERNLAEAKRLLASAGWAPGPDGVLVQKGTRFSFPVFVGKQPEMAPLAQAIQAQLAEVGIEVVLEKGSQAPVLESVANGSFVFGFTRRNYAAVPDPVATLLVDYAEATSAQAVWGGINYHNADLESALQRYVSATRDEDRAAARDELMALSNSDLPVLPLIWYDYNVSISDRVDFDSVPVDALEVSFWIDRVKWAD</sequence>
<evidence type="ECO:0000256" key="2">
    <source>
        <dbReference type="ARBA" id="ARBA00005695"/>
    </source>
</evidence>
<dbReference type="GO" id="GO:1904680">
    <property type="term" value="F:peptide transmembrane transporter activity"/>
    <property type="evidence" value="ECO:0007669"/>
    <property type="project" value="TreeGrafter"/>
</dbReference>
<protein>
    <submittedName>
        <fullName evidence="5">Peptide/nickel transport system substrate-binding protein</fullName>
    </submittedName>
</protein>
<gene>
    <name evidence="5" type="ORF">FHS55_003372</name>
</gene>
<evidence type="ECO:0000259" key="4">
    <source>
        <dbReference type="Pfam" id="PF00496"/>
    </source>
</evidence>